<dbReference type="InterPro" id="IPR008457">
    <property type="entry name" value="Cu-R_CopD_dom"/>
</dbReference>
<evidence type="ECO:0000256" key="7">
    <source>
        <dbReference type="SAM" id="SignalP"/>
    </source>
</evidence>
<sequence length="307" mass="30611">MTRTHAALGGLLVVLAASGAAWALAYPQAAPAQAVVRAVADCAAAVTLGLATAPALEDGRHRTELMHRAEAPLAVAAGVWLVAELCRLVVGAAAAAAMPVTRVGLGTALEFASATAVGRSGVFSAAAAGVVLLLAVAAPRTAPVTVAVAGVTAVGLVARTIGGHMAASALGGAAIAVHALTAALWCGTLAALVLTVEHRGQWARVLPRFSELSLGCVIALLAGGVAGALVVIGSPSQLFGTGYGRVLLIKIVLTVVLLALAWSNRARWLPAAKSHRVTAYLSRSRSLTELAIMTVALTMAAALSVTG</sequence>
<comment type="subcellular location">
    <subcellularLocation>
        <location evidence="1">Cell membrane</location>
        <topology evidence="1">Multi-pass membrane protein</topology>
    </subcellularLocation>
</comment>
<dbReference type="EMBL" id="PDCP01000051">
    <property type="protein sequence ID" value="PEG35094.1"/>
    <property type="molecule type" value="Genomic_DNA"/>
</dbReference>
<evidence type="ECO:0000256" key="5">
    <source>
        <dbReference type="ARBA" id="ARBA00023136"/>
    </source>
</evidence>
<evidence type="ECO:0000313" key="10">
    <source>
        <dbReference type="Proteomes" id="UP000220914"/>
    </source>
</evidence>
<name>A0A2A7MTU1_MYCAG</name>
<feature type="transmembrane region" description="Helical" evidence="6">
    <location>
        <begin position="214"/>
        <end position="234"/>
    </location>
</feature>
<dbReference type="OrthoDB" id="4641923at2"/>
<feature type="chain" id="PRO_5012314958" evidence="7">
    <location>
        <begin position="26"/>
        <end position="307"/>
    </location>
</feature>
<feature type="domain" description="Copper resistance protein D" evidence="8">
    <location>
        <begin position="203"/>
        <end position="303"/>
    </location>
</feature>
<evidence type="ECO:0000256" key="2">
    <source>
        <dbReference type="ARBA" id="ARBA00022475"/>
    </source>
</evidence>
<feature type="transmembrane region" description="Helical" evidence="6">
    <location>
        <begin position="287"/>
        <end position="305"/>
    </location>
</feature>
<feature type="transmembrane region" description="Helical" evidence="6">
    <location>
        <begin position="144"/>
        <end position="167"/>
    </location>
</feature>
<feature type="transmembrane region" description="Helical" evidence="6">
    <location>
        <begin position="73"/>
        <end position="96"/>
    </location>
</feature>
<evidence type="ECO:0000256" key="1">
    <source>
        <dbReference type="ARBA" id="ARBA00004651"/>
    </source>
</evidence>
<dbReference type="PANTHER" id="PTHR34820">
    <property type="entry name" value="INNER MEMBRANE PROTEIN YEBZ"/>
    <property type="match status" value="1"/>
</dbReference>
<feature type="transmembrane region" description="Helical" evidence="6">
    <location>
        <begin position="173"/>
        <end position="194"/>
    </location>
</feature>
<feature type="transmembrane region" description="Helical" evidence="6">
    <location>
        <begin position="246"/>
        <end position="266"/>
    </location>
</feature>
<proteinExistence type="predicted"/>
<reference evidence="9 10" key="1">
    <citation type="submission" date="2017-10" db="EMBL/GenBank/DDBJ databases">
        <title>The new phylogeny of genus Mycobacterium.</title>
        <authorList>
            <person name="Tortoli E."/>
            <person name="Trovato A."/>
            <person name="Cirillo D.M."/>
        </authorList>
    </citation>
    <scope>NUCLEOTIDE SEQUENCE [LARGE SCALE GENOMIC DNA]</scope>
    <source>
        <strain evidence="9 10">CCUG37673</strain>
    </source>
</reference>
<keyword evidence="2" id="KW-1003">Cell membrane</keyword>
<keyword evidence="5 6" id="KW-0472">Membrane</keyword>
<keyword evidence="4 6" id="KW-1133">Transmembrane helix</keyword>
<evidence type="ECO:0000259" key="8">
    <source>
        <dbReference type="Pfam" id="PF05425"/>
    </source>
</evidence>
<evidence type="ECO:0000256" key="6">
    <source>
        <dbReference type="SAM" id="Phobius"/>
    </source>
</evidence>
<feature type="transmembrane region" description="Helical" evidence="6">
    <location>
        <begin position="35"/>
        <end position="53"/>
    </location>
</feature>
<keyword evidence="3 6" id="KW-0812">Transmembrane</keyword>
<evidence type="ECO:0000313" key="9">
    <source>
        <dbReference type="EMBL" id="PEG35094.1"/>
    </source>
</evidence>
<dbReference type="PANTHER" id="PTHR34820:SF4">
    <property type="entry name" value="INNER MEMBRANE PROTEIN YEBZ"/>
    <property type="match status" value="1"/>
</dbReference>
<dbReference type="Proteomes" id="UP000220914">
    <property type="component" value="Unassembled WGS sequence"/>
</dbReference>
<keyword evidence="10" id="KW-1185">Reference proteome</keyword>
<dbReference type="GO" id="GO:0006825">
    <property type="term" value="P:copper ion transport"/>
    <property type="evidence" value="ECO:0007669"/>
    <property type="project" value="InterPro"/>
</dbReference>
<gene>
    <name evidence="9" type="ORF">CQY20_23090</name>
</gene>
<feature type="transmembrane region" description="Helical" evidence="6">
    <location>
        <begin position="116"/>
        <end position="137"/>
    </location>
</feature>
<dbReference type="AlphaFoldDB" id="A0A2A7MTU1"/>
<evidence type="ECO:0000256" key="4">
    <source>
        <dbReference type="ARBA" id="ARBA00022989"/>
    </source>
</evidence>
<feature type="signal peptide" evidence="7">
    <location>
        <begin position="1"/>
        <end position="25"/>
    </location>
</feature>
<evidence type="ECO:0000256" key="3">
    <source>
        <dbReference type="ARBA" id="ARBA00022692"/>
    </source>
</evidence>
<dbReference type="GO" id="GO:0005886">
    <property type="term" value="C:plasma membrane"/>
    <property type="evidence" value="ECO:0007669"/>
    <property type="project" value="UniProtKB-SubCell"/>
</dbReference>
<dbReference type="InterPro" id="IPR032694">
    <property type="entry name" value="CopC/D"/>
</dbReference>
<accession>A0A2A7MTU1</accession>
<keyword evidence="7" id="KW-0732">Signal</keyword>
<protein>
    <submittedName>
        <fullName evidence="9">Copper resistance protein CopD</fullName>
    </submittedName>
</protein>
<dbReference type="RefSeq" id="WP_097942429.1">
    <property type="nucleotide sequence ID" value="NZ_BLKS01000001.1"/>
</dbReference>
<organism evidence="9 10">
    <name type="scientific">Mycolicibacterium agri</name>
    <name type="common">Mycobacterium agri</name>
    <dbReference type="NCBI Taxonomy" id="36811"/>
    <lineage>
        <taxon>Bacteria</taxon>
        <taxon>Bacillati</taxon>
        <taxon>Actinomycetota</taxon>
        <taxon>Actinomycetes</taxon>
        <taxon>Mycobacteriales</taxon>
        <taxon>Mycobacteriaceae</taxon>
        <taxon>Mycolicibacterium</taxon>
    </lineage>
</organism>
<dbReference type="Pfam" id="PF05425">
    <property type="entry name" value="CopD"/>
    <property type="match status" value="1"/>
</dbReference>
<comment type="caution">
    <text evidence="9">The sequence shown here is derived from an EMBL/GenBank/DDBJ whole genome shotgun (WGS) entry which is preliminary data.</text>
</comment>